<protein>
    <submittedName>
        <fullName evidence="1">Uncharacterized protein</fullName>
    </submittedName>
</protein>
<proteinExistence type="predicted"/>
<keyword evidence="2" id="KW-1185">Reference proteome</keyword>
<sequence length="93" mass="10970">MKHRSFNETYSECSINEQEVCSSNESTETTIAKSRNTLRQSKWKSRDLHKIHKDVHKKCKGKKINEELSVLDDFKIIIFGCMGMRTYKIFCYS</sequence>
<accession>A0A1Y1JFN4</accession>
<dbReference type="GeneID" id="39748063"/>
<reference evidence="2" key="1">
    <citation type="submission" date="2017-04" db="EMBL/GenBank/DDBJ databases">
        <title>Plasmodium gonderi genome.</title>
        <authorList>
            <person name="Arisue N."/>
            <person name="Honma H."/>
            <person name="Kawai S."/>
            <person name="Tougan T."/>
            <person name="Tanabe K."/>
            <person name="Horii T."/>
        </authorList>
    </citation>
    <scope>NUCLEOTIDE SEQUENCE [LARGE SCALE GENOMIC DNA]</scope>
    <source>
        <strain evidence="2">ATCC 30045</strain>
    </source>
</reference>
<evidence type="ECO:0000313" key="1">
    <source>
        <dbReference type="EMBL" id="GAW81341.1"/>
    </source>
</evidence>
<evidence type="ECO:0000313" key="2">
    <source>
        <dbReference type="Proteomes" id="UP000195521"/>
    </source>
</evidence>
<dbReference type="EMBL" id="BDQF01000011">
    <property type="protein sequence ID" value="GAW81341.1"/>
    <property type="molecule type" value="Genomic_DNA"/>
</dbReference>
<gene>
    <name evidence="1" type="ORF">PGO_100980</name>
</gene>
<dbReference type="OrthoDB" id="371881at2759"/>
<organism evidence="1 2">
    <name type="scientific">Plasmodium gonderi</name>
    <dbReference type="NCBI Taxonomy" id="77519"/>
    <lineage>
        <taxon>Eukaryota</taxon>
        <taxon>Sar</taxon>
        <taxon>Alveolata</taxon>
        <taxon>Apicomplexa</taxon>
        <taxon>Aconoidasida</taxon>
        <taxon>Haemosporida</taxon>
        <taxon>Plasmodiidae</taxon>
        <taxon>Plasmodium</taxon>
        <taxon>Plasmodium (Plasmodium)</taxon>
    </lineage>
</organism>
<name>A0A1Y1JFN4_PLAGO</name>
<comment type="caution">
    <text evidence="1">The sequence shown here is derived from an EMBL/GenBank/DDBJ whole genome shotgun (WGS) entry which is preliminary data.</text>
</comment>
<dbReference type="AlphaFoldDB" id="A0A1Y1JFN4"/>
<dbReference type="Proteomes" id="UP000195521">
    <property type="component" value="Unassembled WGS sequence"/>
</dbReference>
<dbReference type="OMA" id="CMGMRTY"/>
<dbReference type="RefSeq" id="XP_028543930.1">
    <property type="nucleotide sequence ID" value="XM_028688129.1"/>
</dbReference>